<keyword evidence="2" id="KW-1185">Reference proteome</keyword>
<organism evidence="1 2">
    <name type="scientific">Setaria viridis</name>
    <name type="common">Green bristlegrass</name>
    <name type="synonym">Setaria italica subsp. viridis</name>
    <dbReference type="NCBI Taxonomy" id="4556"/>
    <lineage>
        <taxon>Eukaryota</taxon>
        <taxon>Viridiplantae</taxon>
        <taxon>Streptophyta</taxon>
        <taxon>Embryophyta</taxon>
        <taxon>Tracheophyta</taxon>
        <taxon>Spermatophyta</taxon>
        <taxon>Magnoliopsida</taxon>
        <taxon>Liliopsida</taxon>
        <taxon>Poales</taxon>
        <taxon>Poaceae</taxon>
        <taxon>PACMAD clade</taxon>
        <taxon>Panicoideae</taxon>
        <taxon>Panicodae</taxon>
        <taxon>Paniceae</taxon>
        <taxon>Cenchrinae</taxon>
        <taxon>Setaria</taxon>
    </lineage>
</organism>
<proteinExistence type="predicted"/>
<sequence length="103" mass="10987">MIRFCLMTLFHPLRSPRLNFLLGSARGPRPTSSGRSPPQCQAPLRIGARAPPPCWLPLILLALLDHHGHHLDLGSHLLDANAMQPSHCLVLSCGGSALQGGGS</sequence>
<gene>
    <name evidence="1" type="ORF">SEVIR_3G340821v2</name>
</gene>
<dbReference type="Gramene" id="TKW28584">
    <property type="protein sequence ID" value="TKW28584"/>
    <property type="gene ID" value="SEVIR_3G340821v2"/>
</dbReference>
<name>A0A4U6VJ55_SETVI</name>
<dbReference type="Proteomes" id="UP000298652">
    <property type="component" value="Chromosome 3"/>
</dbReference>
<reference evidence="1" key="1">
    <citation type="submission" date="2019-03" db="EMBL/GenBank/DDBJ databases">
        <title>WGS assembly of Setaria viridis.</title>
        <authorList>
            <person name="Huang P."/>
            <person name="Jenkins J."/>
            <person name="Grimwood J."/>
            <person name="Barry K."/>
            <person name="Healey A."/>
            <person name="Mamidi S."/>
            <person name="Sreedasyam A."/>
            <person name="Shu S."/>
            <person name="Feldman M."/>
            <person name="Wu J."/>
            <person name="Yu Y."/>
            <person name="Chen C."/>
            <person name="Johnson J."/>
            <person name="Rokhsar D."/>
            <person name="Baxter I."/>
            <person name="Schmutz J."/>
            <person name="Brutnell T."/>
            <person name="Kellogg E."/>
        </authorList>
    </citation>
    <scope>NUCLEOTIDE SEQUENCE [LARGE SCALE GENOMIC DNA]</scope>
</reference>
<accession>A0A4U6VJ55</accession>
<dbReference type="AlphaFoldDB" id="A0A4U6VJ55"/>
<dbReference type="EMBL" id="CM016554">
    <property type="protein sequence ID" value="TKW28584.1"/>
    <property type="molecule type" value="Genomic_DNA"/>
</dbReference>
<evidence type="ECO:0000313" key="2">
    <source>
        <dbReference type="Proteomes" id="UP000298652"/>
    </source>
</evidence>
<evidence type="ECO:0000313" key="1">
    <source>
        <dbReference type="EMBL" id="TKW28584.1"/>
    </source>
</evidence>
<protein>
    <submittedName>
        <fullName evidence="1">Uncharacterized protein</fullName>
    </submittedName>
</protein>